<sequence length="328" mass="36756">MRIIKHIVLFCVFFWQQFLTKAQVGEKYYGRASYYADKFHGRMTSSGEYYSRDEYTCAHRNLPFNTILEVTNTSNNKKVIVKVNDRGPFAYSRVLDLSFAAAKELELLANGEAEIQMKILSMDNPAYILPSFEPGEKGEFNKEFRQHLPIKFEMKDGRMVLDTAYKAPVSTVAAPNVIASNQSTNAIHKYIRVVKDVDGNYKLDSSGTAETALITPPQQQSLEVSTAVVNASSNAQNTTGHDYLNVYTDEEGRIRVRNSKNESIGKVSANAKEVVKSASTNKTDVTPTSQVSEKPKEPTKENTSKHSYLQVIKDADGRIRVETKNSNN</sequence>
<accession>A0ABT6Y576</accession>
<dbReference type="InterPro" id="IPR012997">
    <property type="entry name" value="RplA"/>
</dbReference>
<organism evidence="7 8">
    <name type="scientific">Flectobacillus roseus</name>
    <dbReference type="NCBI Taxonomy" id="502259"/>
    <lineage>
        <taxon>Bacteria</taxon>
        <taxon>Pseudomonadati</taxon>
        <taxon>Bacteroidota</taxon>
        <taxon>Cytophagia</taxon>
        <taxon>Cytophagales</taxon>
        <taxon>Flectobacillaceae</taxon>
        <taxon>Flectobacillus</taxon>
    </lineage>
</organism>
<dbReference type="EMBL" id="JASHIF010000004">
    <property type="protein sequence ID" value="MDI9858723.1"/>
    <property type="molecule type" value="Genomic_DNA"/>
</dbReference>
<comment type="caution">
    <text evidence="7">The sequence shown here is derived from an EMBL/GenBank/DDBJ whole genome shotgun (WGS) entry which is preliminary data.</text>
</comment>
<dbReference type="Gene3D" id="2.40.40.10">
    <property type="entry name" value="RlpA-like domain"/>
    <property type="match status" value="1"/>
</dbReference>
<dbReference type="PANTHER" id="PTHR34183">
    <property type="entry name" value="ENDOLYTIC PEPTIDOGLYCAN TRANSGLYCOSYLASE RLPA"/>
    <property type="match status" value="1"/>
</dbReference>
<feature type="compositionally biased region" description="Basic and acidic residues" evidence="5">
    <location>
        <begin position="293"/>
        <end position="304"/>
    </location>
</feature>
<evidence type="ECO:0000256" key="5">
    <source>
        <dbReference type="SAM" id="MobiDB-lite"/>
    </source>
</evidence>
<keyword evidence="2 3" id="KW-0961">Cell wall biogenesis/degradation</keyword>
<proteinExistence type="inferred from homology"/>
<reference evidence="7 8" key="1">
    <citation type="submission" date="2023-05" db="EMBL/GenBank/DDBJ databases">
        <title>Novel species of genus Flectobacillus isolated from stream in China.</title>
        <authorList>
            <person name="Lu H."/>
        </authorList>
    </citation>
    <scope>NUCLEOTIDE SEQUENCE [LARGE SCALE GENOMIC DNA]</scope>
    <source>
        <strain evidence="7 8">KCTC 42575</strain>
    </source>
</reference>
<dbReference type="Proteomes" id="UP001236507">
    <property type="component" value="Unassembled WGS sequence"/>
</dbReference>
<keyword evidence="1 3" id="KW-0456">Lyase</keyword>
<feature type="compositionally biased region" description="Polar residues" evidence="5">
    <location>
        <begin position="277"/>
        <end position="292"/>
    </location>
</feature>
<evidence type="ECO:0000256" key="3">
    <source>
        <dbReference type="HAMAP-Rule" id="MF_02071"/>
    </source>
</evidence>
<dbReference type="SUPFAM" id="SSF50685">
    <property type="entry name" value="Barwin-like endoglucanases"/>
    <property type="match status" value="1"/>
</dbReference>
<dbReference type="NCBIfam" id="TIGR00413">
    <property type="entry name" value="rlpA"/>
    <property type="match status" value="1"/>
</dbReference>
<dbReference type="InterPro" id="IPR009009">
    <property type="entry name" value="RlpA-like_DPBB"/>
</dbReference>
<feature type="region of interest" description="Disordered" evidence="5">
    <location>
        <begin position="275"/>
        <end position="308"/>
    </location>
</feature>
<dbReference type="InterPro" id="IPR036908">
    <property type="entry name" value="RlpA-like_sf"/>
</dbReference>
<comment type="similarity">
    <text evidence="3 4">Belongs to the RlpA family.</text>
</comment>
<evidence type="ECO:0000256" key="1">
    <source>
        <dbReference type="ARBA" id="ARBA00023239"/>
    </source>
</evidence>
<name>A0ABT6Y576_9BACT</name>
<gene>
    <name evidence="3" type="primary">rlpA</name>
    <name evidence="7" type="ORF">QM524_05855</name>
</gene>
<dbReference type="Pfam" id="PF03330">
    <property type="entry name" value="DPBB_1"/>
    <property type="match status" value="1"/>
</dbReference>
<evidence type="ECO:0000313" key="7">
    <source>
        <dbReference type="EMBL" id="MDI9858723.1"/>
    </source>
</evidence>
<dbReference type="RefSeq" id="WP_283343861.1">
    <property type="nucleotide sequence ID" value="NZ_JASHIF010000004.1"/>
</dbReference>
<evidence type="ECO:0000259" key="6">
    <source>
        <dbReference type="Pfam" id="PF03330"/>
    </source>
</evidence>
<evidence type="ECO:0000256" key="2">
    <source>
        <dbReference type="ARBA" id="ARBA00023316"/>
    </source>
</evidence>
<dbReference type="EC" id="4.2.2.-" evidence="3"/>
<comment type="function">
    <text evidence="3">Lytic transglycosylase with a strong preference for naked glycan strands that lack stem peptides.</text>
</comment>
<protein>
    <recommendedName>
        <fullName evidence="3">Probable endolytic peptidoglycan transglycosylase RlpA</fullName>
        <ecNumber evidence="3">4.2.2.-</ecNumber>
    </recommendedName>
</protein>
<dbReference type="PANTHER" id="PTHR34183:SF1">
    <property type="entry name" value="ENDOLYTIC PEPTIDOGLYCAN TRANSGLYCOSYLASE RLPA"/>
    <property type="match status" value="1"/>
</dbReference>
<dbReference type="InterPro" id="IPR034718">
    <property type="entry name" value="RlpA"/>
</dbReference>
<dbReference type="CDD" id="cd22268">
    <property type="entry name" value="DPBB_RlpA-like"/>
    <property type="match status" value="1"/>
</dbReference>
<dbReference type="HAMAP" id="MF_02071">
    <property type="entry name" value="RlpA"/>
    <property type="match status" value="1"/>
</dbReference>
<feature type="domain" description="RlpA-like protein double-psi beta-barrel" evidence="6">
    <location>
        <begin position="30"/>
        <end position="116"/>
    </location>
</feature>
<keyword evidence="8" id="KW-1185">Reference proteome</keyword>
<evidence type="ECO:0000256" key="4">
    <source>
        <dbReference type="RuleBase" id="RU003495"/>
    </source>
</evidence>
<evidence type="ECO:0000313" key="8">
    <source>
        <dbReference type="Proteomes" id="UP001236507"/>
    </source>
</evidence>